<evidence type="ECO:0000256" key="2">
    <source>
        <dbReference type="ARBA" id="ARBA00022692"/>
    </source>
</evidence>
<keyword evidence="5" id="KW-1133">Transmembrane helix</keyword>
<evidence type="ECO:0000256" key="1">
    <source>
        <dbReference type="ARBA" id="ARBA00004323"/>
    </source>
</evidence>
<evidence type="ECO:0000256" key="4">
    <source>
        <dbReference type="ARBA" id="ARBA00022968"/>
    </source>
</evidence>
<dbReference type="Gene3D" id="3.20.20.80">
    <property type="entry name" value="Glycosidases"/>
    <property type="match status" value="1"/>
</dbReference>
<keyword evidence="7" id="KW-0472">Membrane</keyword>
<dbReference type="GO" id="GO:0004559">
    <property type="term" value="F:alpha-mannosidase activity"/>
    <property type="evidence" value="ECO:0007669"/>
    <property type="project" value="TreeGrafter"/>
</dbReference>
<evidence type="ECO:0000256" key="3">
    <source>
        <dbReference type="ARBA" id="ARBA00022801"/>
    </source>
</evidence>
<protein>
    <submittedName>
        <fullName evidence="8">Uncharacterized protein</fullName>
    </submittedName>
</protein>
<comment type="subcellular location">
    <subcellularLocation>
        <location evidence="1">Golgi apparatus membrane</location>
        <topology evidence="1">Single-pass type II membrane protein</topology>
    </subcellularLocation>
</comment>
<keyword evidence="3" id="KW-0378">Hydrolase</keyword>
<evidence type="ECO:0000256" key="7">
    <source>
        <dbReference type="ARBA" id="ARBA00023136"/>
    </source>
</evidence>
<dbReference type="EMBL" id="JAAKYA010000064">
    <property type="protein sequence ID" value="NGO39630.1"/>
    <property type="molecule type" value="Genomic_DNA"/>
</dbReference>
<accession>A0A6M1S2U8</accession>
<proteinExistence type="predicted"/>
<dbReference type="PANTHER" id="PTHR13572:SF4">
    <property type="entry name" value="RE57134P"/>
    <property type="match status" value="1"/>
</dbReference>
<organism evidence="8 9">
    <name type="scientific">Limisphaera ngatamarikiensis</name>
    <dbReference type="NCBI Taxonomy" id="1324935"/>
    <lineage>
        <taxon>Bacteria</taxon>
        <taxon>Pseudomonadati</taxon>
        <taxon>Verrucomicrobiota</taxon>
        <taxon>Verrucomicrobiia</taxon>
        <taxon>Limisphaerales</taxon>
        <taxon>Limisphaeraceae</taxon>
        <taxon>Limisphaera</taxon>
    </lineage>
</organism>
<comment type="caution">
    <text evidence="8">The sequence shown here is derived from an EMBL/GenBank/DDBJ whole genome shotgun (WGS) entry which is preliminary data.</text>
</comment>
<evidence type="ECO:0000313" key="9">
    <source>
        <dbReference type="Proteomes" id="UP000477311"/>
    </source>
</evidence>
<evidence type="ECO:0000256" key="5">
    <source>
        <dbReference type="ARBA" id="ARBA00022989"/>
    </source>
</evidence>
<reference evidence="8 9" key="1">
    <citation type="submission" date="2020-02" db="EMBL/GenBank/DDBJ databases">
        <title>Draft genome sequence of Limisphaera ngatamarikiensis NGM72.4T, a thermophilic Verrucomicrobia grouped in subdivision 3.</title>
        <authorList>
            <person name="Carere C.R."/>
            <person name="Steen J."/>
            <person name="Hugenholtz P."/>
            <person name="Stott M.B."/>
        </authorList>
    </citation>
    <scope>NUCLEOTIDE SEQUENCE [LARGE SCALE GENOMIC DNA]</scope>
    <source>
        <strain evidence="8 9">NGM72.4</strain>
    </source>
</reference>
<keyword evidence="6" id="KW-0333">Golgi apparatus</keyword>
<dbReference type="InterPro" id="IPR026071">
    <property type="entry name" value="Glyco_Hydrolase_99"/>
</dbReference>
<gene>
    <name evidence="8" type="ORF">G4L39_09515</name>
</gene>
<name>A0A6M1S2U8_9BACT</name>
<evidence type="ECO:0000313" key="8">
    <source>
        <dbReference type="EMBL" id="NGO39630.1"/>
    </source>
</evidence>
<keyword evidence="2" id="KW-0812">Transmembrane</keyword>
<dbReference type="Proteomes" id="UP000477311">
    <property type="component" value="Unassembled WGS sequence"/>
</dbReference>
<sequence>MAWPGQPAPLHAKTILAYYLVWYAAPPHSTEWGWHWTMDRFQPDRINALGEREIASWYQPWIGPYDSGDTVALEYHALLMRIAGVDAVVINWFGPENVFDYARIDQNLRRFLPLLEQAGLQWALCFEDRSLQAPEPANLRSDPDPIPRAISILRHAARVYFNHPNYLRWQGRPVLLNFGPQVLRNPGQWQQVLNSLDPPPALFTINTPAPGAVGAFAWPPMWLSQAPGTDGVLSETALHRYLTDFEQSARTWPAAISTAFPRFHDIHPRAGVRGYWGYLGDRAGATFRQTLQRALTNATPMAMIATWNDFGEGTQIEPSGEFGLRDLLTLQELRRTHVDPAFAGTPQALELVRRLYLHRRCSGTNSARQAELDAAARALGSFQFREAAALLPPLEPTVTRGPNRPDLDTK</sequence>
<keyword evidence="9" id="KW-1185">Reference proteome</keyword>
<dbReference type="AlphaFoldDB" id="A0A6M1S2U8"/>
<dbReference type="PANTHER" id="PTHR13572">
    <property type="entry name" value="ENDO-ALPHA-1,2-MANNOSIDASE"/>
    <property type="match status" value="1"/>
</dbReference>
<keyword evidence="4" id="KW-0735">Signal-anchor</keyword>
<evidence type="ECO:0000256" key="6">
    <source>
        <dbReference type="ARBA" id="ARBA00023034"/>
    </source>
</evidence>